<sequence>MSENRAPLLEIRRGADHILARRLPDGMYELEHGAGGDRYQLFTADAVLVRDVLVSWLDGEAWWHRTVAWSRIDPAVAEMRALRDELTGMLDGLGGFESALDVMDDALARFDAEVARLDRDD</sequence>
<name>A0ABV8DXN6_9NOCA</name>
<gene>
    <name evidence="1" type="ORF">ACFO0B_23195</name>
</gene>
<organism evidence="1 2">
    <name type="scientific">Nocardia jiangsuensis</name>
    <dbReference type="NCBI Taxonomy" id="1691563"/>
    <lineage>
        <taxon>Bacteria</taxon>
        <taxon>Bacillati</taxon>
        <taxon>Actinomycetota</taxon>
        <taxon>Actinomycetes</taxon>
        <taxon>Mycobacteriales</taxon>
        <taxon>Nocardiaceae</taxon>
        <taxon>Nocardia</taxon>
    </lineage>
</organism>
<reference evidence="2" key="1">
    <citation type="journal article" date="2019" name="Int. J. Syst. Evol. Microbiol.">
        <title>The Global Catalogue of Microorganisms (GCM) 10K type strain sequencing project: providing services to taxonomists for standard genome sequencing and annotation.</title>
        <authorList>
            <consortium name="The Broad Institute Genomics Platform"/>
            <consortium name="The Broad Institute Genome Sequencing Center for Infectious Disease"/>
            <person name="Wu L."/>
            <person name="Ma J."/>
        </authorList>
    </citation>
    <scope>NUCLEOTIDE SEQUENCE [LARGE SCALE GENOMIC DNA]</scope>
    <source>
        <strain evidence="2">CGMCC 4.7330</strain>
    </source>
</reference>
<dbReference type="Proteomes" id="UP001595696">
    <property type="component" value="Unassembled WGS sequence"/>
</dbReference>
<proteinExistence type="predicted"/>
<dbReference type="EMBL" id="JBHSAX010000019">
    <property type="protein sequence ID" value="MFC3964903.1"/>
    <property type="molecule type" value="Genomic_DNA"/>
</dbReference>
<protein>
    <submittedName>
        <fullName evidence="1">Uncharacterized protein</fullName>
    </submittedName>
</protein>
<evidence type="ECO:0000313" key="2">
    <source>
        <dbReference type="Proteomes" id="UP001595696"/>
    </source>
</evidence>
<accession>A0ABV8DXN6</accession>
<dbReference type="RefSeq" id="WP_378614672.1">
    <property type="nucleotide sequence ID" value="NZ_JBHSAX010000019.1"/>
</dbReference>
<keyword evidence="2" id="KW-1185">Reference proteome</keyword>
<comment type="caution">
    <text evidence="1">The sequence shown here is derived from an EMBL/GenBank/DDBJ whole genome shotgun (WGS) entry which is preliminary data.</text>
</comment>
<evidence type="ECO:0000313" key="1">
    <source>
        <dbReference type="EMBL" id="MFC3964903.1"/>
    </source>
</evidence>